<reference evidence="1 2" key="1">
    <citation type="submission" date="2021-06" db="EMBL/GenBank/DDBJ databases">
        <title>Actinomycetes sequencing.</title>
        <authorList>
            <person name="Shan Q."/>
        </authorList>
    </citation>
    <scope>NUCLEOTIDE SEQUENCE [LARGE SCALE GENOMIC DNA]</scope>
    <source>
        <strain evidence="1 2">NEAU-G5</strain>
    </source>
</reference>
<dbReference type="Pfam" id="PF07366">
    <property type="entry name" value="SnoaL"/>
    <property type="match status" value="1"/>
</dbReference>
<dbReference type="InterPro" id="IPR009959">
    <property type="entry name" value="Cyclase_SnoaL-like"/>
</dbReference>
<sequence>MAVRSLEIMGAGERADFDAVYHPRARNREARREPLACREPGPAGFYATALWLRGAFSGIQHRVNTVVAEGDLVCLDTVMSGRQVGPFVVFTPEGEVAREFPSYGRTFEVVQTHWIRIENGLVVEHWAARDDLSRAQQLGWIA</sequence>
<accession>A0ABS6AQ36</accession>
<name>A0ABS6AQ36_9NOCA</name>
<comment type="caution">
    <text evidence="1">The sequence shown here is derived from an EMBL/GenBank/DDBJ whole genome shotgun (WGS) entry which is preliminary data.</text>
</comment>
<dbReference type="Proteomes" id="UP000733379">
    <property type="component" value="Unassembled WGS sequence"/>
</dbReference>
<dbReference type="RefSeq" id="WP_215915036.1">
    <property type="nucleotide sequence ID" value="NZ_JAHKNI010000001.1"/>
</dbReference>
<gene>
    <name evidence="1" type="ORF">KO481_01110</name>
</gene>
<keyword evidence="2" id="KW-1185">Reference proteome</keyword>
<protein>
    <submittedName>
        <fullName evidence="1">Ester cyclase</fullName>
    </submittedName>
</protein>
<evidence type="ECO:0000313" key="2">
    <source>
        <dbReference type="Proteomes" id="UP000733379"/>
    </source>
</evidence>
<dbReference type="Gene3D" id="3.10.450.50">
    <property type="match status" value="1"/>
</dbReference>
<dbReference type="EMBL" id="JAHKNI010000001">
    <property type="protein sequence ID" value="MBU3060126.1"/>
    <property type="molecule type" value="Genomic_DNA"/>
</dbReference>
<dbReference type="InterPro" id="IPR032710">
    <property type="entry name" value="NTF2-like_dom_sf"/>
</dbReference>
<organism evidence="1 2">
    <name type="scientific">Nocardia albiluteola</name>
    <dbReference type="NCBI Taxonomy" id="2842303"/>
    <lineage>
        <taxon>Bacteria</taxon>
        <taxon>Bacillati</taxon>
        <taxon>Actinomycetota</taxon>
        <taxon>Actinomycetes</taxon>
        <taxon>Mycobacteriales</taxon>
        <taxon>Nocardiaceae</taxon>
        <taxon>Nocardia</taxon>
    </lineage>
</organism>
<dbReference type="SUPFAM" id="SSF54427">
    <property type="entry name" value="NTF2-like"/>
    <property type="match status" value="1"/>
</dbReference>
<evidence type="ECO:0000313" key="1">
    <source>
        <dbReference type="EMBL" id="MBU3060126.1"/>
    </source>
</evidence>
<proteinExistence type="predicted"/>